<evidence type="ECO:0000313" key="3">
    <source>
        <dbReference type="EMBL" id="GMH83044.1"/>
    </source>
</evidence>
<dbReference type="InterPro" id="IPR000340">
    <property type="entry name" value="Dual-sp_phosphatase_cat-dom"/>
</dbReference>
<organism evidence="3 4">
    <name type="scientific">Triparma verrucosa</name>
    <dbReference type="NCBI Taxonomy" id="1606542"/>
    <lineage>
        <taxon>Eukaryota</taxon>
        <taxon>Sar</taxon>
        <taxon>Stramenopiles</taxon>
        <taxon>Ochrophyta</taxon>
        <taxon>Bolidophyceae</taxon>
        <taxon>Parmales</taxon>
        <taxon>Triparmaceae</taxon>
        <taxon>Triparma</taxon>
    </lineage>
</organism>
<dbReference type="CDD" id="cd14498">
    <property type="entry name" value="DSP"/>
    <property type="match status" value="1"/>
</dbReference>
<dbReference type="InterPro" id="IPR029021">
    <property type="entry name" value="Prot-tyrosine_phosphatase-like"/>
</dbReference>
<name>A0A9W7EJB7_9STRA</name>
<feature type="compositionally biased region" description="Basic residues" evidence="1">
    <location>
        <begin position="610"/>
        <end position="619"/>
    </location>
</feature>
<dbReference type="PANTHER" id="PTHR46653">
    <property type="entry name" value="SPECIFICITY PROTEIN PHOSPHATASE, PUTATIVE-RELATED"/>
    <property type="match status" value="1"/>
</dbReference>
<dbReference type="Pfam" id="PF00782">
    <property type="entry name" value="DSPc"/>
    <property type="match status" value="1"/>
</dbReference>
<comment type="caution">
    <text evidence="3">The sequence shown here is derived from an EMBL/GenBank/DDBJ whole genome shotgun (WGS) entry which is preliminary data.</text>
</comment>
<dbReference type="InterPro" id="IPR020422">
    <property type="entry name" value="TYR_PHOSPHATASE_DUAL_dom"/>
</dbReference>
<dbReference type="PROSITE" id="PS50054">
    <property type="entry name" value="TYR_PHOSPHATASE_DUAL"/>
    <property type="match status" value="1"/>
</dbReference>
<dbReference type="Gene3D" id="3.90.190.10">
    <property type="entry name" value="Protein tyrosine phosphatase superfamily"/>
    <property type="match status" value="1"/>
</dbReference>
<feature type="compositionally biased region" description="Low complexity" evidence="1">
    <location>
        <begin position="663"/>
        <end position="688"/>
    </location>
</feature>
<feature type="region of interest" description="Disordered" evidence="1">
    <location>
        <begin position="265"/>
        <end position="290"/>
    </location>
</feature>
<dbReference type="SMART" id="SM00195">
    <property type="entry name" value="DSPc"/>
    <property type="match status" value="1"/>
</dbReference>
<accession>A0A9W7EJB7</accession>
<dbReference type="EMBL" id="BRXX01000022">
    <property type="protein sequence ID" value="GMH83044.1"/>
    <property type="molecule type" value="Genomic_DNA"/>
</dbReference>
<feature type="compositionally biased region" description="Polar residues" evidence="1">
    <location>
        <begin position="634"/>
        <end position="647"/>
    </location>
</feature>
<evidence type="ECO:0000313" key="4">
    <source>
        <dbReference type="Proteomes" id="UP001165160"/>
    </source>
</evidence>
<dbReference type="PANTHER" id="PTHR46653:SF1">
    <property type="entry name" value="SPECIFICITY PROTEIN PHOSPHATASE, PUTATIVE-RELATED"/>
    <property type="match status" value="1"/>
</dbReference>
<gene>
    <name evidence="3" type="ORF">TrVE_jg534</name>
</gene>
<feature type="region of interest" description="Disordered" evidence="1">
    <location>
        <begin position="561"/>
        <end position="768"/>
    </location>
</feature>
<protein>
    <recommendedName>
        <fullName evidence="2">Tyrosine-protein phosphatase domain-containing protein</fullName>
    </recommendedName>
</protein>
<feature type="compositionally biased region" description="Low complexity" evidence="1">
    <location>
        <begin position="561"/>
        <end position="570"/>
    </location>
</feature>
<dbReference type="Proteomes" id="UP001165160">
    <property type="component" value="Unassembled WGS sequence"/>
</dbReference>
<proteinExistence type="predicted"/>
<sequence length="768" mass="84077">MACKIFDGLFIGDAESSQDSEFIELNKISYVINTAGRQLPNLYELHGIRYLTYPWNDSPDFQVFDANGVVVMQLASFIDEALDAGEAVLCHSLNGVSRCSLCMIAYMMYKYWWSLEKSFEFLCSKRPDLAPNAGFLQQLQIVDTQLQAARRTILESNKAPLPQLLKNCKLSKRSPLPSPQFASSILNSNSKKLDKKAEIIIASKLFEWDPTFVKEYMMLAGEDNFEELVLSNSLINSRSDLTSFPGPGDRKEHVATRLRWTDIVADSGAPGSGRAGSAQSHRRNQSGFAPGNIIAKVNKVKIERPPNTEYSTFELGAGWIDRERKLASPATYHPKRVRSILKGGMQKAKQQQEAFAMAAQFDDSVSSNNLASPEQRLNSMVKQFQEERNSPTFDMSQNNQQLKQQKQIKVTRGTGRVGGLRDSIILAREHLTHDHDENKNNSNNIMAAATLAASNLNLESFDAAGLQMQQQKLQSSNSSLVRQLARVQQESQKHDLSLNAGGNGALGQVDGQRQRAAQQLQHEYLNALNNSDVSISSNSTPSVSILPSFLMSQNPFADNSSLGSLSSMGSPIHRPMSAQAPPTMSLNQHSTVKNTKRPTSAGSATESKNRRQKGTKKQQKQQQKQQQGWANHPYNYTASMGMQNQSAYGVPVSRKKGKQKPLSQQHMRQSQSSSVLNLGIQGQGSPSRQGGGGSGGSGGGGGRGGGGRKRGTSPGPGSIRHRQNGGGGQQQTASRRANKLSHSSGGGMGMHQQSNTPTMRQPKWRTRS</sequence>
<feature type="domain" description="Tyrosine-protein phosphatase" evidence="2">
    <location>
        <begin position="1"/>
        <end position="148"/>
    </location>
</feature>
<evidence type="ECO:0000259" key="2">
    <source>
        <dbReference type="PROSITE" id="PS50054"/>
    </source>
</evidence>
<dbReference type="AlphaFoldDB" id="A0A9W7EJB7"/>
<feature type="compositionally biased region" description="Gly residues" evidence="1">
    <location>
        <begin position="689"/>
        <end position="705"/>
    </location>
</feature>
<reference evidence="4" key="1">
    <citation type="journal article" date="2023" name="Commun. Biol.">
        <title>Genome analysis of Parmales, the sister group of diatoms, reveals the evolutionary specialization of diatoms from phago-mixotrophs to photoautotrophs.</title>
        <authorList>
            <person name="Ban H."/>
            <person name="Sato S."/>
            <person name="Yoshikawa S."/>
            <person name="Yamada K."/>
            <person name="Nakamura Y."/>
            <person name="Ichinomiya M."/>
            <person name="Sato N."/>
            <person name="Blanc-Mathieu R."/>
            <person name="Endo H."/>
            <person name="Kuwata A."/>
            <person name="Ogata H."/>
        </authorList>
    </citation>
    <scope>NUCLEOTIDE SEQUENCE [LARGE SCALE GENOMIC DNA]</scope>
    <source>
        <strain evidence="4">NIES 3699</strain>
    </source>
</reference>
<keyword evidence="4" id="KW-1185">Reference proteome</keyword>
<feature type="region of interest" description="Disordered" evidence="1">
    <location>
        <begin position="485"/>
        <end position="517"/>
    </location>
</feature>
<evidence type="ECO:0000256" key="1">
    <source>
        <dbReference type="SAM" id="MobiDB-lite"/>
    </source>
</evidence>
<dbReference type="SUPFAM" id="SSF52799">
    <property type="entry name" value="(Phosphotyrosine protein) phosphatases II"/>
    <property type="match status" value="1"/>
</dbReference>
<feature type="compositionally biased region" description="Polar residues" evidence="1">
    <location>
        <begin position="580"/>
        <end position="606"/>
    </location>
</feature>